<feature type="chain" id="PRO_5040957015" evidence="2">
    <location>
        <begin position="26"/>
        <end position="422"/>
    </location>
</feature>
<keyword evidence="2" id="KW-0732">Signal</keyword>
<keyword evidence="4" id="KW-0032">Aminotransferase</keyword>
<evidence type="ECO:0000259" key="3">
    <source>
        <dbReference type="Pfam" id="PF00266"/>
    </source>
</evidence>
<evidence type="ECO:0000256" key="2">
    <source>
        <dbReference type="SAM" id="SignalP"/>
    </source>
</evidence>
<dbReference type="PANTHER" id="PTHR43092">
    <property type="entry name" value="L-CYSTEINE DESULFHYDRASE"/>
    <property type="match status" value="1"/>
</dbReference>
<dbReference type="RefSeq" id="WP_225696875.1">
    <property type="nucleotide sequence ID" value="NZ_JAIXNE010000001.1"/>
</dbReference>
<dbReference type="InterPro" id="IPR015421">
    <property type="entry name" value="PyrdxlP-dep_Trfase_major"/>
</dbReference>
<dbReference type="InterPro" id="IPR000192">
    <property type="entry name" value="Aminotrans_V_dom"/>
</dbReference>
<dbReference type="Gene3D" id="3.90.1150.10">
    <property type="entry name" value="Aspartate Aminotransferase, domain 1"/>
    <property type="match status" value="1"/>
</dbReference>
<dbReference type="SUPFAM" id="SSF53383">
    <property type="entry name" value="PLP-dependent transferases"/>
    <property type="match status" value="1"/>
</dbReference>
<dbReference type="Pfam" id="PF00266">
    <property type="entry name" value="Aminotran_5"/>
    <property type="match status" value="1"/>
</dbReference>
<sequence>MNRRTILHRLGMTIGALSLPSLSVASPNKNPFADPLADPADEAYWREFAHAHYDVNRDFINLENGYFGVQPRSVIAAYHENADYVNRNSSRFMRQRFYPGNFADSMDAIYEITGANPGELLLTRNATEALNILIQGMDLQKGDQVILQHHDYHSMIETYQMLEKTKGIELVYVDIPLIPENPEQVIQIYMNAITPRTKCILLTHLNHLTGLIIPVADISRKAREKGVAVIVDAAHSFAQVDYKMTDLDADFIAVNLHKWFSNPLGAGLLYIRKEKIPEIRPLYGDASHEPDDILKLGHFGTPAAPVVMTLKASADFNRMVTIPVKEKRLRYLQNYWTSQAAKIDRVEVVTPSDPEQSCAIASFKMDGMDSYDLVRLLDEDFGVFTVIRRLKDQVVVRVTPNLYNGTGDLDVFLDGIRNISSR</sequence>
<dbReference type="AlphaFoldDB" id="A0A9X1HKA6"/>
<dbReference type="EMBL" id="JAIXNE010000001">
    <property type="protein sequence ID" value="MCA6073764.1"/>
    <property type="molecule type" value="Genomic_DNA"/>
</dbReference>
<organism evidence="4 5">
    <name type="scientific">Fulvivirga sedimenti</name>
    <dbReference type="NCBI Taxonomy" id="2879465"/>
    <lineage>
        <taxon>Bacteria</taxon>
        <taxon>Pseudomonadati</taxon>
        <taxon>Bacteroidota</taxon>
        <taxon>Cytophagia</taxon>
        <taxon>Cytophagales</taxon>
        <taxon>Fulvivirgaceae</taxon>
        <taxon>Fulvivirga</taxon>
    </lineage>
</organism>
<evidence type="ECO:0000313" key="4">
    <source>
        <dbReference type="EMBL" id="MCA6073764.1"/>
    </source>
</evidence>
<feature type="signal peptide" evidence="2">
    <location>
        <begin position="1"/>
        <end position="25"/>
    </location>
</feature>
<gene>
    <name evidence="4" type="ORF">LDX50_02740</name>
</gene>
<evidence type="ECO:0000313" key="5">
    <source>
        <dbReference type="Proteomes" id="UP001139409"/>
    </source>
</evidence>
<keyword evidence="1" id="KW-0663">Pyridoxal phosphate</keyword>
<feature type="domain" description="Aminotransferase class V" evidence="3">
    <location>
        <begin position="100"/>
        <end position="383"/>
    </location>
</feature>
<evidence type="ECO:0000256" key="1">
    <source>
        <dbReference type="ARBA" id="ARBA00022898"/>
    </source>
</evidence>
<accession>A0A9X1HKA6</accession>
<dbReference type="Gene3D" id="3.40.640.10">
    <property type="entry name" value="Type I PLP-dependent aspartate aminotransferase-like (Major domain)"/>
    <property type="match status" value="1"/>
</dbReference>
<keyword evidence="4" id="KW-0808">Transferase</keyword>
<keyword evidence="5" id="KW-1185">Reference proteome</keyword>
<dbReference type="PANTHER" id="PTHR43092:SF6">
    <property type="entry name" value="BLR1280 PROTEIN"/>
    <property type="match status" value="1"/>
</dbReference>
<proteinExistence type="predicted"/>
<protein>
    <submittedName>
        <fullName evidence="4">Aminotransferase class V-fold PLP-dependent enzyme</fullName>
    </submittedName>
</protein>
<dbReference type="Proteomes" id="UP001139409">
    <property type="component" value="Unassembled WGS sequence"/>
</dbReference>
<name>A0A9X1HKA6_9BACT</name>
<reference evidence="4" key="1">
    <citation type="submission" date="2021-09" db="EMBL/GenBank/DDBJ databases">
        <title>Fulvivirga sp. isolated from coastal sediment.</title>
        <authorList>
            <person name="Yu H."/>
        </authorList>
    </citation>
    <scope>NUCLEOTIDE SEQUENCE</scope>
    <source>
        <strain evidence="4">1062</strain>
    </source>
</reference>
<comment type="caution">
    <text evidence="4">The sequence shown here is derived from an EMBL/GenBank/DDBJ whole genome shotgun (WGS) entry which is preliminary data.</text>
</comment>
<dbReference type="GO" id="GO:0008483">
    <property type="term" value="F:transaminase activity"/>
    <property type="evidence" value="ECO:0007669"/>
    <property type="project" value="UniProtKB-KW"/>
</dbReference>
<dbReference type="InterPro" id="IPR015422">
    <property type="entry name" value="PyrdxlP-dep_Trfase_small"/>
</dbReference>
<dbReference type="InterPro" id="IPR015424">
    <property type="entry name" value="PyrdxlP-dep_Trfase"/>
</dbReference>